<accession>A0A8X6WW95</accession>
<organism evidence="2 3">
    <name type="scientific">Trichonephila inaurata madagascariensis</name>
    <dbReference type="NCBI Taxonomy" id="2747483"/>
    <lineage>
        <taxon>Eukaryota</taxon>
        <taxon>Metazoa</taxon>
        <taxon>Ecdysozoa</taxon>
        <taxon>Arthropoda</taxon>
        <taxon>Chelicerata</taxon>
        <taxon>Arachnida</taxon>
        <taxon>Araneae</taxon>
        <taxon>Araneomorphae</taxon>
        <taxon>Entelegynae</taxon>
        <taxon>Araneoidea</taxon>
        <taxon>Nephilidae</taxon>
        <taxon>Trichonephila</taxon>
        <taxon>Trichonephila inaurata</taxon>
    </lineage>
</organism>
<feature type="compositionally biased region" description="Basic and acidic residues" evidence="1">
    <location>
        <begin position="70"/>
        <end position="88"/>
    </location>
</feature>
<keyword evidence="3" id="KW-1185">Reference proteome</keyword>
<gene>
    <name evidence="2" type="ORF">TNIN_460771</name>
</gene>
<feature type="compositionally biased region" description="Basic residues" evidence="1">
    <location>
        <begin position="18"/>
        <end position="33"/>
    </location>
</feature>
<name>A0A8X6WW95_9ARAC</name>
<dbReference type="EMBL" id="BMAV01003107">
    <property type="protein sequence ID" value="GFY42523.1"/>
    <property type="molecule type" value="Genomic_DNA"/>
</dbReference>
<dbReference type="Proteomes" id="UP000886998">
    <property type="component" value="Unassembled WGS sequence"/>
</dbReference>
<dbReference type="AlphaFoldDB" id="A0A8X6WW95"/>
<evidence type="ECO:0000313" key="2">
    <source>
        <dbReference type="EMBL" id="GFY42523.1"/>
    </source>
</evidence>
<protein>
    <submittedName>
        <fullName evidence="2">Uncharacterized protein</fullName>
    </submittedName>
</protein>
<comment type="caution">
    <text evidence="2">The sequence shown here is derived from an EMBL/GenBank/DDBJ whole genome shotgun (WGS) entry which is preliminary data.</text>
</comment>
<evidence type="ECO:0000313" key="3">
    <source>
        <dbReference type="Proteomes" id="UP000886998"/>
    </source>
</evidence>
<feature type="region of interest" description="Disordered" evidence="1">
    <location>
        <begin position="1"/>
        <end position="88"/>
    </location>
</feature>
<proteinExistence type="predicted"/>
<sequence>MQRCQQMTRTKEGIFPGRRPKRARVRYGCRRPRSSGGWGRGRPRRPSAPTARQRSVSCRKASTSYLMRSPHTECHTRDVSKLKPHRES</sequence>
<reference evidence="2" key="1">
    <citation type="submission" date="2020-08" db="EMBL/GenBank/DDBJ databases">
        <title>Multicomponent nature underlies the extraordinary mechanical properties of spider dragline silk.</title>
        <authorList>
            <person name="Kono N."/>
            <person name="Nakamura H."/>
            <person name="Mori M."/>
            <person name="Yoshida Y."/>
            <person name="Ohtoshi R."/>
            <person name="Malay A.D."/>
            <person name="Moran D.A.P."/>
            <person name="Tomita M."/>
            <person name="Numata K."/>
            <person name="Arakawa K."/>
        </authorList>
    </citation>
    <scope>NUCLEOTIDE SEQUENCE</scope>
</reference>
<evidence type="ECO:0000256" key="1">
    <source>
        <dbReference type="SAM" id="MobiDB-lite"/>
    </source>
</evidence>